<proteinExistence type="predicted"/>
<dbReference type="AlphaFoldDB" id="X1HUU8"/>
<gene>
    <name evidence="1" type="ORF">S03H2_40558</name>
</gene>
<evidence type="ECO:0000313" key="1">
    <source>
        <dbReference type="EMBL" id="GAH57584.1"/>
    </source>
</evidence>
<accession>X1HUU8</accession>
<organism evidence="1">
    <name type="scientific">marine sediment metagenome</name>
    <dbReference type="NCBI Taxonomy" id="412755"/>
    <lineage>
        <taxon>unclassified sequences</taxon>
        <taxon>metagenomes</taxon>
        <taxon>ecological metagenomes</taxon>
    </lineage>
</organism>
<protein>
    <submittedName>
        <fullName evidence="1">Uncharacterized protein</fullName>
    </submittedName>
</protein>
<name>X1HUU8_9ZZZZ</name>
<reference evidence="1" key="1">
    <citation type="journal article" date="2014" name="Front. Microbiol.">
        <title>High frequency of phylogenetically diverse reductive dehalogenase-homologous genes in deep subseafloor sedimentary metagenomes.</title>
        <authorList>
            <person name="Kawai M."/>
            <person name="Futagami T."/>
            <person name="Toyoda A."/>
            <person name="Takaki Y."/>
            <person name="Nishi S."/>
            <person name="Hori S."/>
            <person name="Arai W."/>
            <person name="Tsubouchi T."/>
            <person name="Morono Y."/>
            <person name="Uchiyama I."/>
            <person name="Ito T."/>
            <person name="Fujiyama A."/>
            <person name="Inagaki F."/>
            <person name="Takami H."/>
        </authorList>
    </citation>
    <scope>NUCLEOTIDE SEQUENCE</scope>
    <source>
        <strain evidence="1">Expedition CK06-06</strain>
    </source>
</reference>
<sequence length="124" mass="13697">MKKRVLFPIFAVILISVFCFALSISNNNQENNEKNNVFIKYNSNVCRQVIRADGTIEPVECSSNLLYDNGKDMIRTYLSDTGSTDEIDWIELCNASSGAGCGDPQADNLETYNAIDSCGLQVAE</sequence>
<dbReference type="EMBL" id="BARU01025153">
    <property type="protein sequence ID" value="GAH57584.1"/>
    <property type="molecule type" value="Genomic_DNA"/>
</dbReference>
<feature type="non-terminal residue" evidence="1">
    <location>
        <position position="124"/>
    </location>
</feature>
<comment type="caution">
    <text evidence="1">The sequence shown here is derived from an EMBL/GenBank/DDBJ whole genome shotgun (WGS) entry which is preliminary data.</text>
</comment>